<dbReference type="InParanoid" id="A0A4V6RHA8"/>
<accession>A0A4V6RHA8</accession>
<evidence type="ECO:0000313" key="2">
    <source>
        <dbReference type="EMBL" id="TGZ76934.1"/>
    </source>
</evidence>
<dbReference type="EMBL" id="ML220163">
    <property type="protein sequence ID" value="TGZ76934.1"/>
    <property type="molecule type" value="Genomic_DNA"/>
</dbReference>
<evidence type="ECO:0000256" key="1">
    <source>
        <dbReference type="SAM" id="SignalP"/>
    </source>
</evidence>
<protein>
    <recommendedName>
        <fullName evidence="4">Secreted protein</fullName>
    </recommendedName>
</protein>
<organism evidence="2 3">
    <name type="scientific">Ascodesmis nigricans</name>
    <dbReference type="NCBI Taxonomy" id="341454"/>
    <lineage>
        <taxon>Eukaryota</taxon>
        <taxon>Fungi</taxon>
        <taxon>Dikarya</taxon>
        <taxon>Ascomycota</taxon>
        <taxon>Pezizomycotina</taxon>
        <taxon>Pezizomycetes</taxon>
        <taxon>Pezizales</taxon>
        <taxon>Ascodesmidaceae</taxon>
        <taxon>Ascodesmis</taxon>
    </lineage>
</organism>
<dbReference type="Proteomes" id="UP000298138">
    <property type="component" value="Unassembled WGS sequence"/>
</dbReference>
<name>A0A4V6RHA8_9PEZI</name>
<evidence type="ECO:0000313" key="3">
    <source>
        <dbReference type="Proteomes" id="UP000298138"/>
    </source>
</evidence>
<reference evidence="2 3" key="1">
    <citation type="submission" date="2019-04" db="EMBL/GenBank/DDBJ databases">
        <title>Comparative genomics and transcriptomics to analyze fruiting body development in filamentous ascomycetes.</title>
        <authorList>
            <consortium name="DOE Joint Genome Institute"/>
            <person name="Lutkenhaus R."/>
            <person name="Traeger S."/>
            <person name="Breuer J."/>
            <person name="Kuo A."/>
            <person name="Lipzen A."/>
            <person name="Pangilinan J."/>
            <person name="Dilworth D."/>
            <person name="Sandor L."/>
            <person name="Poggeler S."/>
            <person name="Barry K."/>
            <person name="Grigoriev I.V."/>
            <person name="Nowrousian M."/>
        </authorList>
    </citation>
    <scope>NUCLEOTIDE SEQUENCE [LARGE SCALE GENOMIC DNA]</scope>
    <source>
        <strain evidence="2 3">CBS 389.68</strain>
    </source>
</reference>
<proteinExistence type="predicted"/>
<feature type="signal peptide" evidence="1">
    <location>
        <begin position="1"/>
        <end position="35"/>
    </location>
</feature>
<gene>
    <name evidence="2" type="ORF">EX30DRAFT_225618</name>
</gene>
<dbReference type="AlphaFoldDB" id="A0A4V6RHA8"/>
<sequence>MAAASSVILRSCHNVVFRSGLTALLLMSLTPAIQALESHPNLRPIPLSPSVVPSSGSSVSILPIIVNQREYIIPFVHLRRRQPCRTRTGPRLRSTRSCTTLISRVCHAKGTCSDLSVSALLLCDTTSPGPEYMTFFHLMLRVCYCHHSQASLIAASRVESETHLTMRMTRYHVNRRVSLPHGIFFDNGSRDASSPPTHHITRVMRIVLLRQALYLERHE</sequence>
<keyword evidence="1" id="KW-0732">Signal</keyword>
<keyword evidence="3" id="KW-1185">Reference proteome</keyword>
<feature type="chain" id="PRO_5020507622" description="Secreted protein" evidence="1">
    <location>
        <begin position="36"/>
        <end position="219"/>
    </location>
</feature>
<evidence type="ECO:0008006" key="4">
    <source>
        <dbReference type="Google" id="ProtNLM"/>
    </source>
</evidence>